<sequence>MDGDVGRVPRADDQSWSEAMILKKEGTRSSTRSRLRAGLLCAGAALALFAADASACVPTKLPMGVKGPGLCYGAETWPEPTLGGRTLEQQFDFYRTPSTTPTPLIVWAHPNGMSKALPQDSPMYQALVVPALRAGFSFASIEFRHPVANDALPNSDADPGVPHYDLAYALQFIRANADALNIDKRNVFFVGQSRGSLAVWTALQDDMRDPDSPNPVARQSTRVNAVYAVNAQTTYSGADFANRFLIPADRAKFTAAFNQQHPKHEQFGSAIGSVNAGVKADPPVRLIYDSPEVGRLLSLEEMSKRDPIHYPDFGPALCRAYALAFGSSAYCTYDADTRYEGDPIAAYAGYVDFFKRYIRPGTRSP</sequence>
<name>A0A0S2F548_LYSAN</name>
<dbReference type="SUPFAM" id="SSF53474">
    <property type="entry name" value="alpha/beta-Hydrolases"/>
    <property type="match status" value="1"/>
</dbReference>
<dbReference type="EMBL" id="CP011129">
    <property type="protein sequence ID" value="ALN78670.1"/>
    <property type="molecule type" value="Genomic_DNA"/>
</dbReference>
<dbReference type="InterPro" id="IPR029058">
    <property type="entry name" value="AB_hydrolase_fold"/>
</dbReference>
<evidence type="ECO:0000259" key="1">
    <source>
        <dbReference type="Pfam" id="PF20434"/>
    </source>
</evidence>
<keyword evidence="2" id="KW-0378">Hydrolase</keyword>
<dbReference type="GO" id="GO:0016787">
    <property type="term" value="F:hydrolase activity"/>
    <property type="evidence" value="ECO:0007669"/>
    <property type="project" value="UniProtKB-KW"/>
</dbReference>
<protein>
    <submittedName>
        <fullName evidence="2">Alpha/beta hydrolase family protein</fullName>
    </submittedName>
</protein>
<dbReference type="STRING" id="84531.LA76x_0509"/>
<dbReference type="eggNOG" id="COG0657">
    <property type="taxonomic scope" value="Bacteria"/>
</dbReference>
<dbReference type="Proteomes" id="UP000060787">
    <property type="component" value="Chromosome"/>
</dbReference>
<feature type="domain" description="BD-FAE-like" evidence="1">
    <location>
        <begin position="93"/>
        <end position="233"/>
    </location>
</feature>
<dbReference type="KEGG" id="lab:LA76x_0509"/>
<dbReference type="AlphaFoldDB" id="A0A0S2F548"/>
<reference evidence="2 3" key="1">
    <citation type="journal article" date="2015" name="BMC Genomics">
        <title>Comparative genomics and metabolic profiling of the genus Lysobacter.</title>
        <authorList>
            <person name="de Bruijn I."/>
            <person name="Cheng X."/>
            <person name="de Jager V."/>
            <person name="Exposito R.G."/>
            <person name="Watrous J."/>
            <person name="Patel N."/>
            <person name="Postma J."/>
            <person name="Dorrestein P.C."/>
            <person name="Kobayashi D."/>
            <person name="Raaijmakers J.M."/>
        </authorList>
    </citation>
    <scope>NUCLEOTIDE SEQUENCE [LARGE SCALE GENOMIC DNA]</scope>
    <source>
        <strain evidence="2 3">76</strain>
    </source>
</reference>
<dbReference type="InterPro" id="IPR049492">
    <property type="entry name" value="BD-FAE-like_dom"/>
</dbReference>
<keyword evidence="3" id="KW-1185">Reference proteome</keyword>
<evidence type="ECO:0000313" key="2">
    <source>
        <dbReference type="EMBL" id="ALN78670.1"/>
    </source>
</evidence>
<evidence type="ECO:0000313" key="3">
    <source>
        <dbReference type="Proteomes" id="UP000060787"/>
    </source>
</evidence>
<dbReference type="Pfam" id="PF20434">
    <property type="entry name" value="BD-FAE"/>
    <property type="match status" value="1"/>
</dbReference>
<dbReference type="PATRIC" id="fig|84531.8.peg.533"/>
<gene>
    <name evidence="2" type="ORF">LA76x_0509</name>
</gene>
<organism evidence="2 3">
    <name type="scientific">Lysobacter antibioticus</name>
    <dbReference type="NCBI Taxonomy" id="84531"/>
    <lineage>
        <taxon>Bacteria</taxon>
        <taxon>Pseudomonadati</taxon>
        <taxon>Pseudomonadota</taxon>
        <taxon>Gammaproteobacteria</taxon>
        <taxon>Lysobacterales</taxon>
        <taxon>Lysobacteraceae</taxon>
        <taxon>Lysobacter</taxon>
    </lineage>
</organism>
<dbReference type="Gene3D" id="3.40.50.1820">
    <property type="entry name" value="alpha/beta hydrolase"/>
    <property type="match status" value="1"/>
</dbReference>
<proteinExistence type="predicted"/>
<accession>A0A0S2F548</accession>